<name>A0A930DLM1_9FIRM</name>
<dbReference type="Proteomes" id="UP000709351">
    <property type="component" value="Unassembled WGS sequence"/>
</dbReference>
<reference evidence="1" key="1">
    <citation type="submission" date="2020-04" db="EMBL/GenBank/DDBJ databases">
        <title>Deep metagenomics examines the oral microbiome during advanced dental caries in children, revealing novel taxa and co-occurrences with host molecules.</title>
        <authorList>
            <person name="Baker J.L."/>
            <person name="Morton J.T."/>
            <person name="Dinis M."/>
            <person name="Alvarez R."/>
            <person name="Tran N.C."/>
            <person name="Knight R."/>
            <person name="Edlund A."/>
        </authorList>
    </citation>
    <scope>NUCLEOTIDE SEQUENCE</scope>
    <source>
        <strain evidence="1">JCVI_24_bin.2</strain>
    </source>
</reference>
<dbReference type="NCBIfam" id="TIGR03172">
    <property type="entry name" value="selenium cofactor biosynthesis protein YqeC"/>
    <property type="match status" value="1"/>
</dbReference>
<evidence type="ECO:0000313" key="2">
    <source>
        <dbReference type="Proteomes" id="UP000709351"/>
    </source>
</evidence>
<dbReference type="Pfam" id="PF19842">
    <property type="entry name" value="YqeC"/>
    <property type="match status" value="1"/>
</dbReference>
<gene>
    <name evidence="1" type="primary">yqeC</name>
    <name evidence="1" type="ORF">HXM93_01325</name>
</gene>
<proteinExistence type="predicted"/>
<accession>A0A930DLM1</accession>
<dbReference type="AlphaFoldDB" id="A0A930DLM1"/>
<comment type="caution">
    <text evidence="1">The sequence shown here is derived from an EMBL/GenBank/DDBJ whole genome shotgun (WGS) entry which is preliminary data.</text>
</comment>
<evidence type="ECO:0000313" key="1">
    <source>
        <dbReference type="EMBL" id="MBF1283163.1"/>
    </source>
</evidence>
<organism evidence="1 2">
    <name type="scientific">Oribacterium parvum</name>
    <dbReference type="NCBI Taxonomy" id="1501329"/>
    <lineage>
        <taxon>Bacteria</taxon>
        <taxon>Bacillati</taxon>
        <taxon>Bacillota</taxon>
        <taxon>Clostridia</taxon>
        <taxon>Lachnospirales</taxon>
        <taxon>Lachnospiraceae</taxon>
        <taxon>Oribacterium</taxon>
    </lineage>
</organism>
<dbReference type="RefSeq" id="WP_314731366.1">
    <property type="nucleotide sequence ID" value="NZ_CAUTDC010000022.1"/>
</dbReference>
<sequence>MKNNIQYKNLSQQDIADSQCDDCGMINQLCKGDKETEQALLSLLERIPKGVISIIGSGGKTSLIQALSLLLSKKGSVLITTTTHIFPFSHCENILVEETDSEEAILSLVDEGFRRHPVLCIGVKGKDGKLTKAPILFSTLEKHCDYILVEADGSKHLPAKAHNEREPQLPKETKLSVLVFGLSALHKPIEEVVHRVELFRVLFTPPLEMGVVLSEELLAEALQKENLGDLLFLNQADCIEKKEREELRSFLEKYLHKPVISASLLSLHSGALC</sequence>
<dbReference type="InterPro" id="IPR017587">
    <property type="entry name" value="YqeC"/>
</dbReference>
<protein>
    <submittedName>
        <fullName evidence="1">Selenium-dependent hydroxylase accessory protein YqeC</fullName>
    </submittedName>
</protein>
<dbReference type="EMBL" id="JABZRD010000048">
    <property type="protein sequence ID" value="MBF1283163.1"/>
    <property type="molecule type" value="Genomic_DNA"/>
</dbReference>